<accession>J8PXM9</accession>
<dbReference type="PANTHER" id="PTHR31913:SF0">
    <property type="entry name" value="VACUOLAR IMPORT AND DEGRADATION PROTEIN 27"/>
    <property type="match status" value="1"/>
</dbReference>
<dbReference type="InterPro" id="IPR040979">
    <property type="entry name" value="Vid27_N"/>
</dbReference>
<feature type="domain" description="Vid27 PH-like" evidence="3">
    <location>
        <begin position="234"/>
        <end position="335"/>
    </location>
</feature>
<organism evidence="5 6">
    <name type="scientific">Saccharomyces arboricola (strain H-6 / AS 2.3317 / CBS 10644)</name>
    <name type="common">Yeast</name>
    <dbReference type="NCBI Taxonomy" id="1160507"/>
    <lineage>
        <taxon>Eukaryota</taxon>
        <taxon>Fungi</taxon>
        <taxon>Dikarya</taxon>
        <taxon>Ascomycota</taxon>
        <taxon>Saccharomycotina</taxon>
        <taxon>Saccharomycetes</taxon>
        <taxon>Saccharomycetales</taxon>
        <taxon>Saccharomycetaceae</taxon>
        <taxon>Saccharomyces</taxon>
    </lineage>
</organism>
<feature type="domain" description="Vacuolar import/degradation Vid27 C-terminal" evidence="2">
    <location>
        <begin position="421"/>
        <end position="777"/>
    </location>
</feature>
<dbReference type="Pfam" id="PF17748">
    <property type="entry name" value="VID27_N"/>
    <property type="match status" value="1"/>
</dbReference>
<dbReference type="GO" id="GO:0005737">
    <property type="term" value="C:cytoplasm"/>
    <property type="evidence" value="ECO:0007669"/>
    <property type="project" value="TreeGrafter"/>
</dbReference>
<dbReference type="EMBL" id="ALIE01000166">
    <property type="protein sequence ID" value="EJS42093.1"/>
    <property type="molecule type" value="Genomic_DNA"/>
</dbReference>
<feature type="region of interest" description="Disordered" evidence="1">
    <location>
        <begin position="186"/>
        <end position="227"/>
    </location>
</feature>
<dbReference type="PANTHER" id="PTHR31913">
    <property type="entry name" value="VACUOLAR IMPORT AND DEGRADATION PROTEIN 27"/>
    <property type="match status" value="1"/>
</dbReference>
<dbReference type="HOGENOM" id="CLU_007002_0_0_1"/>
<gene>
    <name evidence="5" type="ORF">SU7_2894</name>
</gene>
<evidence type="ECO:0000256" key="1">
    <source>
        <dbReference type="SAM" id="MobiDB-lite"/>
    </source>
</evidence>
<evidence type="ECO:0000313" key="6">
    <source>
        <dbReference type="Proteomes" id="UP000006968"/>
    </source>
</evidence>
<dbReference type="InterPro" id="IPR040768">
    <property type="entry name" value="Vid27_PH"/>
</dbReference>
<keyword evidence="6" id="KW-1185">Reference proteome</keyword>
<dbReference type="InterPro" id="IPR040458">
    <property type="entry name" value="Vid27"/>
</dbReference>
<dbReference type="Pfam" id="PF08553">
    <property type="entry name" value="VID27"/>
    <property type="match status" value="1"/>
</dbReference>
<evidence type="ECO:0000313" key="5">
    <source>
        <dbReference type="EMBL" id="EJS42093.1"/>
    </source>
</evidence>
<dbReference type="Gene3D" id="2.130.10.10">
    <property type="entry name" value="YVTN repeat-like/Quinoprotein amine dehydrogenase"/>
    <property type="match status" value="1"/>
</dbReference>
<feature type="region of interest" description="Disordered" evidence="1">
    <location>
        <begin position="376"/>
        <end position="424"/>
    </location>
</feature>
<feature type="compositionally biased region" description="Basic and acidic residues" evidence="1">
    <location>
        <begin position="208"/>
        <end position="218"/>
    </location>
</feature>
<feature type="compositionally biased region" description="Acidic residues" evidence="1">
    <location>
        <begin position="381"/>
        <end position="398"/>
    </location>
</feature>
<dbReference type="InterPro" id="IPR013863">
    <property type="entry name" value="VID27_C"/>
</dbReference>
<dbReference type="OrthoDB" id="10251113at2759"/>
<evidence type="ECO:0000259" key="3">
    <source>
        <dbReference type="Pfam" id="PF17747"/>
    </source>
</evidence>
<name>J8PXM9_SACAR</name>
<dbReference type="InterPro" id="IPR015943">
    <property type="entry name" value="WD40/YVTN_repeat-like_dom_sf"/>
</dbReference>
<comment type="caution">
    <text evidence="5">The sequence shown here is derived from an EMBL/GenBank/DDBJ whole genome shotgun (WGS) entry which is preliminary data.</text>
</comment>
<dbReference type="Proteomes" id="UP000006968">
    <property type="component" value="Chromosome XIV"/>
</dbReference>
<evidence type="ECO:0000259" key="4">
    <source>
        <dbReference type="Pfam" id="PF17748"/>
    </source>
</evidence>
<reference evidence="5 6" key="1">
    <citation type="journal article" date="2013" name="BMC Genomics">
        <title>High quality de novo sequencing and assembly of the Saccharomyces arboricolus genome.</title>
        <authorList>
            <person name="Liti G."/>
            <person name="Nguyen Ba A.N."/>
            <person name="Blythe M."/>
            <person name="Mueller C.A."/>
            <person name="Bergstroem A."/>
            <person name="Cubillos F.A."/>
            <person name="Dafhnis-Calas F."/>
            <person name="Khoshraftar S."/>
            <person name="Malla S."/>
            <person name="Mehta N."/>
            <person name="Siow C.C."/>
            <person name="Warringer J."/>
            <person name="Moses A.M."/>
            <person name="Louis E.J."/>
            <person name="Nieduszynski C.A."/>
        </authorList>
    </citation>
    <scope>NUCLEOTIDE SEQUENCE [LARGE SCALE GENOMIC DNA]</scope>
    <source>
        <strain evidence="6">H-6 / AS 2.3317 / CBS 10644</strain>
    </source>
</reference>
<dbReference type="AlphaFoldDB" id="J8PXM9"/>
<proteinExistence type="predicted"/>
<dbReference type="GO" id="GO:0005634">
    <property type="term" value="C:nucleus"/>
    <property type="evidence" value="ECO:0007669"/>
    <property type="project" value="TreeGrafter"/>
</dbReference>
<sequence length="784" mass="88763">MNILKKFMDSGNRPELITIPSGQFNILRSKSSPKAALECIYNNATLSVRKVGKFDYELAVYRVEDDSEAGTGDEAENFDDDTISILSTQSKKKEEERSVEISDRIMFHKTWDKQGNIALVWENLAGDEQDEKVQYVVAADVSMSDVEQFIQTVYRCQYEVRNKRSYLTASASDLKEIEHRSAKLFVQDDDDDSSSSSDDFQDANDTSFGHKEDSDLSERTPSPLSKVPDGENRCLIMSSLYVYDPIKEVFVLQDPAVKVAIIDTGKYEFWLAIEGKDTRLGTQIAPNINPTFELATNAFLFNYTLKNITLSYMLKFKNLDKCIRFRSAWVECLWTSLNKETWKSLPGLERDYILDSSSVPLEKQFDDILHLNEVLHHERDEESSESESESDSEDEDDEKEHSKRIISSEAFEEPKRTTSKGNSSLTIAFRNNRSYVTRDNKIGVFKTDDEDNSLEFITAIKNVSNLSGKSIDPHKPMLYMEDRNLILTDGQNENKLYKMDIERGKVIEEWSTGDKKVVQYGPTKKFDQMTPEQTIVGVSQKGVFKIDPRISGNNKIVIDESKDYVGKYNFSSIGTTESGYIAIGSERGDIKLYDRLGIRAKTAIPSLSQEIKYITISADGKWLLATCESSLLLMDLEIKEGKNAGNIGFLKSFPASENVKTYVLKIRPEHTASILTYTKKPISFTKAYFNTGIGQREQTIVTSTGPYAISWSIKGILEQDGSRNYPYRIRRYNGDVVADNFEFGSDKKVIVALKDDVSLSKVKSFKQPSKGVLMPSASLQDFYG</sequence>
<evidence type="ECO:0000259" key="2">
    <source>
        <dbReference type="Pfam" id="PF08553"/>
    </source>
</evidence>
<protein>
    <submittedName>
        <fullName evidence="5">Vid27p</fullName>
    </submittedName>
</protein>
<dbReference type="Pfam" id="PF17747">
    <property type="entry name" value="VID27_PH"/>
    <property type="match status" value="1"/>
</dbReference>
<feature type="domain" description="Vid27 N-terminal" evidence="4">
    <location>
        <begin position="1"/>
        <end position="177"/>
    </location>
</feature>
<dbReference type="SUPFAM" id="SSF69322">
    <property type="entry name" value="Tricorn protease domain 2"/>
    <property type="match status" value="1"/>
</dbReference>